<evidence type="ECO:0000313" key="2">
    <source>
        <dbReference type="Proteomes" id="UP001469553"/>
    </source>
</evidence>
<sequence length="117" mass="12544">MNPLTGEPHGATAANQLAVSFLLSRRRANGLKLYENTLPKIKQTGDFPELNVSTQVRHLTGMREFSRSPFKCTSQAPVSSTGLGSLSTRPVGFLIPFVGLSTSTEPADGHTVTLNAF</sequence>
<evidence type="ECO:0000313" key="1">
    <source>
        <dbReference type="EMBL" id="MEQ2311979.1"/>
    </source>
</evidence>
<protein>
    <submittedName>
        <fullName evidence="1">Uncharacterized protein</fullName>
    </submittedName>
</protein>
<reference evidence="1 2" key="1">
    <citation type="submission" date="2021-06" db="EMBL/GenBank/DDBJ databases">
        <authorList>
            <person name="Palmer J.M."/>
        </authorList>
    </citation>
    <scope>NUCLEOTIDE SEQUENCE [LARGE SCALE GENOMIC DNA]</scope>
    <source>
        <strain evidence="1 2">AS_MEX2019</strain>
        <tissue evidence="1">Muscle</tissue>
    </source>
</reference>
<comment type="caution">
    <text evidence="1">The sequence shown here is derived from an EMBL/GenBank/DDBJ whole genome shotgun (WGS) entry which is preliminary data.</text>
</comment>
<dbReference type="EMBL" id="JAHRIP010077895">
    <property type="protein sequence ID" value="MEQ2311979.1"/>
    <property type="molecule type" value="Genomic_DNA"/>
</dbReference>
<name>A0ABV1A0E3_9TELE</name>
<proteinExistence type="predicted"/>
<dbReference type="Proteomes" id="UP001469553">
    <property type="component" value="Unassembled WGS sequence"/>
</dbReference>
<accession>A0ABV1A0E3</accession>
<keyword evidence="2" id="KW-1185">Reference proteome</keyword>
<gene>
    <name evidence="1" type="ORF">AMECASPLE_026232</name>
</gene>
<organism evidence="1 2">
    <name type="scientific">Ameca splendens</name>
    <dbReference type="NCBI Taxonomy" id="208324"/>
    <lineage>
        <taxon>Eukaryota</taxon>
        <taxon>Metazoa</taxon>
        <taxon>Chordata</taxon>
        <taxon>Craniata</taxon>
        <taxon>Vertebrata</taxon>
        <taxon>Euteleostomi</taxon>
        <taxon>Actinopterygii</taxon>
        <taxon>Neopterygii</taxon>
        <taxon>Teleostei</taxon>
        <taxon>Neoteleostei</taxon>
        <taxon>Acanthomorphata</taxon>
        <taxon>Ovalentaria</taxon>
        <taxon>Atherinomorphae</taxon>
        <taxon>Cyprinodontiformes</taxon>
        <taxon>Goodeidae</taxon>
        <taxon>Ameca</taxon>
    </lineage>
</organism>